<evidence type="ECO:0000256" key="1">
    <source>
        <dbReference type="ARBA" id="ARBA00022679"/>
    </source>
</evidence>
<keyword evidence="4" id="KW-1185">Reference proteome</keyword>
<dbReference type="Pfam" id="PF13181">
    <property type="entry name" value="TPR_8"/>
    <property type="match status" value="2"/>
</dbReference>
<reference evidence="3 4" key="1">
    <citation type="submission" date="2019-05" db="EMBL/GenBank/DDBJ databases">
        <title>Microbulbifer harenosus sp. nov., an alginate-degrading bacterium isolated from coastal sand.</title>
        <authorList>
            <person name="Huang H."/>
            <person name="Mo K."/>
            <person name="Bao S."/>
        </authorList>
    </citation>
    <scope>NUCLEOTIDE SEQUENCE [LARGE SCALE GENOMIC DNA]</scope>
    <source>
        <strain evidence="3 4">HB161719</strain>
    </source>
</reference>
<dbReference type="InterPro" id="IPR027417">
    <property type="entry name" value="P-loop_NTPase"/>
</dbReference>
<dbReference type="Pfam" id="PF14559">
    <property type="entry name" value="TPR_19"/>
    <property type="match status" value="1"/>
</dbReference>
<keyword evidence="1" id="KW-0808">Transferase</keyword>
<dbReference type="Proteomes" id="UP000306791">
    <property type="component" value="Unassembled WGS sequence"/>
</dbReference>
<gene>
    <name evidence="3" type="ORF">FDY93_02350</name>
</gene>
<dbReference type="Gene3D" id="3.40.50.300">
    <property type="entry name" value="P-loop containing nucleotide triphosphate hydrolases"/>
    <property type="match status" value="1"/>
</dbReference>
<dbReference type="Pfam" id="PF13469">
    <property type="entry name" value="Sulfotransfer_3"/>
    <property type="match status" value="1"/>
</dbReference>
<feature type="repeat" description="TPR" evidence="2">
    <location>
        <begin position="40"/>
        <end position="73"/>
    </location>
</feature>
<sequence>MSDSPLQQQLNLARQAAARRDWREASRLCIDVLRQDARQADAHLILGCAAGDAGAASTALRAFRTALTLAPERGDIRLQLARCLVQSGEHMAGECEADTCASLIGEDASQLDLLATIYSHLGKQEKAAPYAERAVAIAPDNATLLSNAAAILVFLGRTGEAEAYLRRALQLAPRHFRSHWQLAQLRRAEDELHYRNMLVLSAHYAENGNAQAYLHYAMGKVSEDLGLWQQAWRHYARGAEYRRRDIRYRSEEEQRLFAALRQGFTEEWFCRGAETPSTGEAPIFIVSLPRAGSTLVERIVGSHSQVQSLGELPHWPLVVKKQTAVGGPPLYSTEIAAAASTIDPVAAARDYCAAIRHRRDQRPFFTDKLPGNFLYLPMLARAFPGARFVHVARHPMDAGFAMYKQLFADAYPWSYDLEELGQYYVQYHQLMQQWARLLQQRMVTVNYDALVAAPETETRALLHGLGLPFEDACLQPHKTPNPAATASAIQVREPVHRRSSGRWQHFAAQLQPYRDVLENAGVLPLR</sequence>
<organism evidence="3 4">
    <name type="scientific">Microbulbifer harenosus</name>
    <dbReference type="NCBI Taxonomy" id="2576840"/>
    <lineage>
        <taxon>Bacteria</taxon>
        <taxon>Pseudomonadati</taxon>
        <taxon>Pseudomonadota</taxon>
        <taxon>Gammaproteobacteria</taxon>
        <taxon>Cellvibrionales</taxon>
        <taxon>Microbulbiferaceae</taxon>
        <taxon>Microbulbifer</taxon>
    </lineage>
</organism>
<keyword evidence="2" id="KW-0802">TPR repeat</keyword>
<dbReference type="SUPFAM" id="SSF48452">
    <property type="entry name" value="TPR-like"/>
    <property type="match status" value="1"/>
</dbReference>
<evidence type="ECO:0000313" key="4">
    <source>
        <dbReference type="Proteomes" id="UP000306791"/>
    </source>
</evidence>
<dbReference type="SMART" id="SM00028">
    <property type="entry name" value="TPR"/>
    <property type="match status" value="4"/>
</dbReference>
<dbReference type="EMBL" id="VANI01000004">
    <property type="protein sequence ID" value="TLM78972.1"/>
    <property type="molecule type" value="Genomic_DNA"/>
</dbReference>
<dbReference type="InterPro" id="IPR019734">
    <property type="entry name" value="TPR_rpt"/>
</dbReference>
<dbReference type="PANTHER" id="PTHR12788:SF10">
    <property type="entry name" value="PROTEIN-TYROSINE SULFOTRANSFERASE"/>
    <property type="match status" value="1"/>
</dbReference>
<feature type="repeat" description="TPR" evidence="2">
    <location>
        <begin position="108"/>
        <end position="141"/>
    </location>
</feature>
<accession>A0ABY2UKK1</accession>
<dbReference type="PANTHER" id="PTHR12788">
    <property type="entry name" value="PROTEIN-TYROSINE SULFOTRANSFERASE 2"/>
    <property type="match status" value="1"/>
</dbReference>
<dbReference type="PROSITE" id="PS50005">
    <property type="entry name" value="TPR"/>
    <property type="match status" value="2"/>
</dbReference>
<dbReference type="InterPro" id="IPR026634">
    <property type="entry name" value="TPST-like"/>
</dbReference>
<proteinExistence type="predicted"/>
<evidence type="ECO:0000313" key="3">
    <source>
        <dbReference type="EMBL" id="TLM78972.1"/>
    </source>
</evidence>
<evidence type="ECO:0000256" key="2">
    <source>
        <dbReference type="PROSITE-ProRule" id="PRU00339"/>
    </source>
</evidence>
<dbReference type="Gene3D" id="1.25.40.10">
    <property type="entry name" value="Tetratricopeptide repeat domain"/>
    <property type="match status" value="2"/>
</dbReference>
<dbReference type="SUPFAM" id="SSF52540">
    <property type="entry name" value="P-loop containing nucleoside triphosphate hydrolases"/>
    <property type="match status" value="1"/>
</dbReference>
<name>A0ABY2UKK1_9GAMM</name>
<dbReference type="RefSeq" id="WP_138234149.1">
    <property type="nucleotide sequence ID" value="NZ_CP185860.1"/>
</dbReference>
<dbReference type="InterPro" id="IPR011990">
    <property type="entry name" value="TPR-like_helical_dom_sf"/>
</dbReference>
<comment type="caution">
    <text evidence="3">The sequence shown here is derived from an EMBL/GenBank/DDBJ whole genome shotgun (WGS) entry which is preliminary data.</text>
</comment>
<protein>
    <submittedName>
        <fullName evidence="3">Tetratricopeptide repeat protein</fullName>
    </submittedName>
</protein>